<feature type="compositionally biased region" description="Basic and acidic residues" evidence="1">
    <location>
        <begin position="161"/>
        <end position="176"/>
    </location>
</feature>
<feature type="compositionally biased region" description="Basic residues" evidence="1">
    <location>
        <begin position="421"/>
        <end position="432"/>
    </location>
</feature>
<feature type="compositionally biased region" description="Polar residues" evidence="1">
    <location>
        <begin position="246"/>
        <end position="259"/>
    </location>
</feature>
<sequence>MQLVLDNRPYHFAHWMLILQQWEPTVATSFPSQIPFEIKVQDVPIHLWSEAMLRSIGTDLGIFDSWEITKVHAKMKVQVNGLLPLLKTYNLEFANGDEVLATLVYEKLEKHCVKCGMLDHEESECPDLSPEQVEAKSLPPPPVQRRVLPPSRPSWDTSRTITERQREEPRREESWRKRGRVGTISRTHPYHTSSLQRSRWSNDSRHSNNYRGRDRIASNNPGSYSNMSIRESQRECNPRWVETGRRISTSALADNTSRMRSSELRKEQTRERRSGERRSGEGLTKQNNLNGRSLADSSQSRNSHHSEHQNPHVSDLPATALTEAREEVRDVMSQYANCADPIESAARKERMRLAEERGEFEQTAVQMVRHSLRTQSQFSMQREEEVLEPLMHERDPASQRLGPVLTDIPIEEGTIRLPAKKRLGRPPNKKKVMPSTPQNPKKRRMTQLTGSLKRRLIMGSTSRKTSVRNAPKPSVRNAPKSKGQPPCTIVPAISKQRVDFQDPSSHLP</sequence>
<feature type="compositionally biased region" description="Basic and acidic residues" evidence="1">
    <location>
        <begin position="231"/>
        <end position="245"/>
    </location>
</feature>
<feature type="domain" description="Zinc knuckle CX2CX4HX4C" evidence="2">
    <location>
        <begin position="84"/>
        <end position="126"/>
    </location>
</feature>
<comment type="caution">
    <text evidence="3">The sequence shown here is derived from an EMBL/GenBank/DDBJ whole genome shotgun (WGS) entry which is preliminary data.</text>
</comment>
<feature type="region of interest" description="Disordered" evidence="1">
    <location>
        <begin position="421"/>
        <end position="508"/>
    </location>
</feature>
<feature type="region of interest" description="Disordered" evidence="1">
    <location>
        <begin position="123"/>
        <end position="317"/>
    </location>
</feature>
<proteinExistence type="predicted"/>
<dbReference type="Pfam" id="PF14392">
    <property type="entry name" value="zf-CCHC_4"/>
    <property type="match status" value="1"/>
</dbReference>
<accession>A0A6D2I1V5</accession>
<name>A0A6D2I1V5_9BRAS</name>
<dbReference type="InterPro" id="IPR040256">
    <property type="entry name" value="At4g02000-like"/>
</dbReference>
<evidence type="ECO:0000259" key="2">
    <source>
        <dbReference type="Pfam" id="PF14392"/>
    </source>
</evidence>
<gene>
    <name evidence="3" type="ORF">MERR_LOCUS6443</name>
</gene>
<evidence type="ECO:0000313" key="3">
    <source>
        <dbReference type="EMBL" id="CAA7019208.1"/>
    </source>
</evidence>
<evidence type="ECO:0000313" key="4">
    <source>
        <dbReference type="Proteomes" id="UP000467841"/>
    </source>
</evidence>
<feature type="compositionally biased region" description="Polar residues" evidence="1">
    <location>
        <begin position="217"/>
        <end position="230"/>
    </location>
</feature>
<evidence type="ECO:0000256" key="1">
    <source>
        <dbReference type="SAM" id="MobiDB-lite"/>
    </source>
</evidence>
<dbReference type="PANTHER" id="PTHR31286">
    <property type="entry name" value="GLYCINE-RICH CELL WALL STRUCTURAL PROTEIN 1.8-LIKE"/>
    <property type="match status" value="1"/>
</dbReference>
<protein>
    <recommendedName>
        <fullName evidence="2">Zinc knuckle CX2CX4HX4C domain-containing protein</fullName>
    </recommendedName>
</protein>
<feature type="compositionally biased region" description="Polar residues" evidence="1">
    <location>
        <begin position="184"/>
        <end position="199"/>
    </location>
</feature>
<dbReference type="EMBL" id="CACVBM020000444">
    <property type="protein sequence ID" value="CAA7019208.1"/>
    <property type="molecule type" value="Genomic_DNA"/>
</dbReference>
<feature type="compositionally biased region" description="Basic and acidic residues" evidence="1">
    <location>
        <begin position="260"/>
        <end position="280"/>
    </location>
</feature>
<dbReference type="OrthoDB" id="1745573at2759"/>
<dbReference type="AlphaFoldDB" id="A0A6D2I1V5"/>
<dbReference type="PANTHER" id="PTHR31286:SF163">
    <property type="entry name" value="ZINC KNUCKLE CX2CX4HX4C DOMAIN-CONTAINING PROTEIN"/>
    <property type="match status" value="1"/>
</dbReference>
<reference evidence="3" key="1">
    <citation type="submission" date="2020-01" db="EMBL/GenBank/DDBJ databases">
        <authorList>
            <person name="Mishra B."/>
        </authorList>
    </citation>
    <scope>NUCLEOTIDE SEQUENCE [LARGE SCALE GENOMIC DNA]</scope>
</reference>
<dbReference type="Proteomes" id="UP000467841">
    <property type="component" value="Unassembled WGS sequence"/>
</dbReference>
<feature type="compositionally biased region" description="Polar residues" evidence="1">
    <location>
        <begin position="284"/>
        <end position="301"/>
    </location>
</feature>
<feature type="compositionally biased region" description="Polar residues" evidence="1">
    <location>
        <begin position="459"/>
        <end position="468"/>
    </location>
</feature>
<dbReference type="InterPro" id="IPR025836">
    <property type="entry name" value="Zn_knuckle_CX2CX4HX4C"/>
</dbReference>
<organism evidence="3 4">
    <name type="scientific">Microthlaspi erraticum</name>
    <dbReference type="NCBI Taxonomy" id="1685480"/>
    <lineage>
        <taxon>Eukaryota</taxon>
        <taxon>Viridiplantae</taxon>
        <taxon>Streptophyta</taxon>
        <taxon>Embryophyta</taxon>
        <taxon>Tracheophyta</taxon>
        <taxon>Spermatophyta</taxon>
        <taxon>Magnoliopsida</taxon>
        <taxon>eudicotyledons</taxon>
        <taxon>Gunneridae</taxon>
        <taxon>Pentapetalae</taxon>
        <taxon>rosids</taxon>
        <taxon>malvids</taxon>
        <taxon>Brassicales</taxon>
        <taxon>Brassicaceae</taxon>
        <taxon>Coluteocarpeae</taxon>
        <taxon>Microthlaspi</taxon>
    </lineage>
</organism>
<keyword evidence="4" id="KW-1185">Reference proteome</keyword>
<feature type="compositionally biased region" description="Basic and acidic residues" evidence="1">
    <location>
        <begin position="200"/>
        <end position="216"/>
    </location>
</feature>